<keyword evidence="4" id="KW-1185">Reference proteome</keyword>
<dbReference type="OrthoDB" id="32521at2"/>
<keyword evidence="1" id="KW-1133">Transmembrane helix</keyword>
<sequence length="121" mass="13175">MKPLKHWTDAVNAVLGVWLVVSPWLMGYQDVSTAMWNAVIVGAALVAAALGAIFVPRAWEEWTEGGLAVWLFASPWLLGFAAMEAAMLTAVCTGVVIFALALWTLTTDSEYNGWWHKATGH</sequence>
<feature type="domain" description="SPW repeat-containing integral membrane" evidence="2">
    <location>
        <begin position="7"/>
        <end position="102"/>
    </location>
</feature>
<keyword evidence="1" id="KW-0472">Membrane</keyword>
<dbReference type="Pfam" id="PF03779">
    <property type="entry name" value="SPW"/>
    <property type="match status" value="1"/>
</dbReference>
<evidence type="ECO:0000313" key="4">
    <source>
        <dbReference type="Proteomes" id="UP001152876"/>
    </source>
</evidence>
<organism evidence="3 4">
    <name type="scientific">Hydrogenophaga taeniospiralis CCUG 15921</name>
    <dbReference type="NCBI Taxonomy" id="1281780"/>
    <lineage>
        <taxon>Bacteria</taxon>
        <taxon>Pseudomonadati</taxon>
        <taxon>Pseudomonadota</taxon>
        <taxon>Betaproteobacteria</taxon>
        <taxon>Burkholderiales</taxon>
        <taxon>Comamonadaceae</taxon>
        <taxon>Hydrogenophaga</taxon>
    </lineage>
</organism>
<feature type="transmembrane region" description="Helical" evidence="1">
    <location>
        <begin position="34"/>
        <end position="55"/>
    </location>
</feature>
<dbReference type="AlphaFoldDB" id="A0A9X4SA20"/>
<comment type="caution">
    <text evidence="3">The sequence shown here is derived from an EMBL/GenBank/DDBJ whole genome shotgun (WGS) entry which is preliminary data.</text>
</comment>
<dbReference type="EMBL" id="AOGK01000035">
    <property type="protein sequence ID" value="MDG5978287.1"/>
    <property type="molecule type" value="Genomic_DNA"/>
</dbReference>
<dbReference type="Proteomes" id="UP001152876">
    <property type="component" value="Unassembled WGS sequence"/>
</dbReference>
<reference evidence="3" key="1">
    <citation type="submission" date="2013-01" db="EMBL/GenBank/DDBJ databases">
        <title>Genome draft of Hydrogenophaga taeniospiralis 2K1.</title>
        <authorList>
            <person name="Gomila M."/>
            <person name="Lalucat J."/>
        </authorList>
    </citation>
    <scope>NUCLEOTIDE SEQUENCE</scope>
    <source>
        <strain evidence="3">CCUG 15921</strain>
    </source>
</reference>
<dbReference type="InterPro" id="IPR005530">
    <property type="entry name" value="SPW"/>
</dbReference>
<name>A0A9X4SA20_9BURK</name>
<accession>A0A9X4SA20</accession>
<feature type="transmembrane region" description="Helical" evidence="1">
    <location>
        <begin position="7"/>
        <end position="28"/>
    </location>
</feature>
<keyword evidence="1" id="KW-0812">Transmembrane</keyword>
<evidence type="ECO:0000313" key="3">
    <source>
        <dbReference type="EMBL" id="MDG5978287.1"/>
    </source>
</evidence>
<feature type="transmembrane region" description="Helical" evidence="1">
    <location>
        <begin position="76"/>
        <end position="105"/>
    </location>
</feature>
<proteinExistence type="predicted"/>
<dbReference type="RefSeq" id="WP_068172931.1">
    <property type="nucleotide sequence ID" value="NZ_AOGK01000035.1"/>
</dbReference>
<protein>
    <recommendedName>
        <fullName evidence="2">SPW repeat-containing integral membrane domain-containing protein</fullName>
    </recommendedName>
</protein>
<evidence type="ECO:0000256" key="1">
    <source>
        <dbReference type="SAM" id="Phobius"/>
    </source>
</evidence>
<evidence type="ECO:0000259" key="2">
    <source>
        <dbReference type="Pfam" id="PF03779"/>
    </source>
</evidence>
<gene>
    <name evidence="3" type="ORF">H010_23760</name>
</gene>